<keyword evidence="1" id="KW-0732">Signal</keyword>
<dbReference type="EMBL" id="OV651819">
    <property type="protein sequence ID" value="CAH1113413.1"/>
    <property type="molecule type" value="Genomic_DNA"/>
</dbReference>
<evidence type="ECO:0000313" key="3">
    <source>
        <dbReference type="Proteomes" id="UP001153636"/>
    </source>
</evidence>
<evidence type="ECO:0000256" key="1">
    <source>
        <dbReference type="SAM" id="SignalP"/>
    </source>
</evidence>
<feature type="chain" id="PRO_5040342266" evidence="1">
    <location>
        <begin position="23"/>
        <end position="202"/>
    </location>
</feature>
<feature type="signal peptide" evidence="1">
    <location>
        <begin position="1"/>
        <end position="22"/>
    </location>
</feature>
<dbReference type="AlphaFoldDB" id="A0A9P0D266"/>
<sequence length="202" mass="23430">MKKYHFLVTFCLLFPLLDFAQLRTFQNKVLSRRKRYLTFPEGASVSAAFCMTAQLWVNPPGIFTESLAWGLAYDLPNDTKSIADFLGPKFLAKRRNRRDLYGKVEKIMESLGYNGRVCVLRSLCEASNRFLPKEDNLLNYILKMIFDFPQEKILRSEPEEHRIYHFAAQMGKENPNQHCSQIFNCPFSLIDAALGRYSNNVI</sequence>
<evidence type="ECO:0000313" key="2">
    <source>
        <dbReference type="EMBL" id="CAH1113413.1"/>
    </source>
</evidence>
<dbReference type="Proteomes" id="UP001153636">
    <property type="component" value="Chromosome 7"/>
</dbReference>
<keyword evidence="3" id="KW-1185">Reference proteome</keyword>
<dbReference type="Pfam" id="PF07841">
    <property type="entry name" value="DM4_12"/>
    <property type="match status" value="1"/>
</dbReference>
<proteinExistence type="predicted"/>
<gene>
    <name evidence="2" type="ORF">PSYICH_LOCUS13023</name>
</gene>
<dbReference type="PANTHER" id="PTHR21398:SF7">
    <property type="entry name" value="LP19941P"/>
    <property type="match status" value="1"/>
</dbReference>
<reference evidence="2" key="1">
    <citation type="submission" date="2022-01" db="EMBL/GenBank/DDBJ databases">
        <authorList>
            <person name="King R."/>
        </authorList>
    </citation>
    <scope>NUCLEOTIDE SEQUENCE</scope>
</reference>
<dbReference type="InterPro" id="IPR006631">
    <property type="entry name" value="DM4_12"/>
</dbReference>
<dbReference type="PANTHER" id="PTHR21398">
    <property type="entry name" value="AGAP007094-PA"/>
    <property type="match status" value="1"/>
</dbReference>
<accession>A0A9P0D266</accession>
<dbReference type="SMART" id="SM00718">
    <property type="entry name" value="DM4_12"/>
    <property type="match status" value="1"/>
</dbReference>
<name>A0A9P0D266_9CUCU</name>
<protein>
    <submittedName>
        <fullName evidence="2">Uncharacterized protein</fullName>
    </submittedName>
</protein>
<dbReference type="OrthoDB" id="8185446at2759"/>
<organism evidence="2 3">
    <name type="scientific">Psylliodes chrysocephalus</name>
    <dbReference type="NCBI Taxonomy" id="3402493"/>
    <lineage>
        <taxon>Eukaryota</taxon>
        <taxon>Metazoa</taxon>
        <taxon>Ecdysozoa</taxon>
        <taxon>Arthropoda</taxon>
        <taxon>Hexapoda</taxon>
        <taxon>Insecta</taxon>
        <taxon>Pterygota</taxon>
        <taxon>Neoptera</taxon>
        <taxon>Endopterygota</taxon>
        <taxon>Coleoptera</taxon>
        <taxon>Polyphaga</taxon>
        <taxon>Cucujiformia</taxon>
        <taxon>Chrysomeloidea</taxon>
        <taxon>Chrysomelidae</taxon>
        <taxon>Galerucinae</taxon>
        <taxon>Alticini</taxon>
        <taxon>Psylliodes</taxon>
    </lineage>
</organism>